<sequence>MGDIPSEPNNYIHTACTPREGGEAVSVQERSWYTCAGLKGRSRYTCARLKGRSRYTCVKD</sequence>
<name>A0ABN9EDN9_9NEOB</name>
<protein>
    <submittedName>
        <fullName evidence="1">Uncharacterized protein</fullName>
    </submittedName>
</protein>
<dbReference type="Proteomes" id="UP001162483">
    <property type="component" value="Unassembled WGS sequence"/>
</dbReference>
<gene>
    <name evidence="1" type="ORF">SPARVUS_LOCUS9714581</name>
</gene>
<accession>A0ABN9EDN9</accession>
<comment type="caution">
    <text evidence="1">The sequence shown here is derived from an EMBL/GenBank/DDBJ whole genome shotgun (WGS) entry which is preliminary data.</text>
</comment>
<reference evidence="1" key="1">
    <citation type="submission" date="2023-05" db="EMBL/GenBank/DDBJ databases">
        <authorList>
            <person name="Stuckert A."/>
        </authorList>
    </citation>
    <scope>NUCLEOTIDE SEQUENCE</scope>
</reference>
<organism evidence="1 2">
    <name type="scientific">Staurois parvus</name>
    <dbReference type="NCBI Taxonomy" id="386267"/>
    <lineage>
        <taxon>Eukaryota</taxon>
        <taxon>Metazoa</taxon>
        <taxon>Chordata</taxon>
        <taxon>Craniata</taxon>
        <taxon>Vertebrata</taxon>
        <taxon>Euteleostomi</taxon>
        <taxon>Amphibia</taxon>
        <taxon>Batrachia</taxon>
        <taxon>Anura</taxon>
        <taxon>Neobatrachia</taxon>
        <taxon>Ranoidea</taxon>
        <taxon>Ranidae</taxon>
        <taxon>Staurois</taxon>
    </lineage>
</organism>
<proteinExistence type="predicted"/>
<dbReference type="EMBL" id="CATNWA010015386">
    <property type="protein sequence ID" value="CAI9582808.1"/>
    <property type="molecule type" value="Genomic_DNA"/>
</dbReference>
<evidence type="ECO:0000313" key="2">
    <source>
        <dbReference type="Proteomes" id="UP001162483"/>
    </source>
</evidence>
<evidence type="ECO:0000313" key="1">
    <source>
        <dbReference type="EMBL" id="CAI9582808.1"/>
    </source>
</evidence>
<keyword evidence="2" id="KW-1185">Reference proteome</keyword>